<dbReference type="Proteomes" id="UP000288892">
    <property type="component" value="Unassembled WGS sequence"/>
</dbReference>
<accession>A0A444JG40</accession>
<evidence type="ECO:0008006" key="3">
    <source>
        <dbReference type="Google" id="ProtNLM"/>
    </source>
</evidence>
<evidence type="ECO:0000313" key="2">
    <source>
        <dbReference type="Proteomes" id="UP000288892"/>
    </source>
</evidence>
<keyword evidence="2" id="KW-1185">Reference proteome</keyword>
<organism evidence="1 2">
    <name type="scientific">Candidatus Electrothrix marina</name>
    <dbReference type="NCBI Taxonomy" id="1859130"/>
    <lineage>
        <taxon>Bacteria</taxon>
        <taxon>Pseudomonadati</taxon>
        <taxon>Thermodesulfobacteriota</taxon>
        <taxon>Desulfobulbia</taxon>
        <taxon>Desulfobulbales</taxon>
        <taxon>Desulfobulbaceae</taxon>
        <taxon>Candidatus Electrothrix</taxon>
    </lineage>
</organism>
<protein>
    <recommendedName>
        <fullName evidence="3">YD repeat-containing protein</fullName>
    </recommendedName>
</protein>
<evidence type="ECO:0000313" key="1">
    <source>
        <dbReference type="EMBL" id="RWX52045.1"/>
    </source>
</evidence>
<comment type="caution">
    <text evidence="1">The sequence shown here is derived from an EMBL/GenBank/DDBJ whole genome shotgun (WGS) entry which is preliminary data.</text>
</comment>
<reference evidence="1 2" key="1">
    <citation type="submission" date="2017-01" db="EMBL/GenBank/DDBJ databases">
        <title>The cable genome- insights into the physiology and evolution of filamentous bacteria capable of sulfide oxidation via long distance electron transfer.</title>
        <authorList>
            <person name="Schreiber L."/>
            <person name="Bjerg J.T."/>
            <person name="Boggild A."/>
            <person name="Van De Vossenberg J."/>
            <person name="Meysman F."/>
            <person name="Nielsen L.P."/>
            <person name="Schramm A."/>
            <person name="Kjeldsen K.U."/>
        </authorList>
    </citation>
    <scope>NUCLEOTIDE SEQUENCE [LARGE SCALE GENOMIC DNA]</scope>
    <source>
        <strain evidence="1">A5</strain>
    </source>
</reference>
<sequence>MGSESIDLTGSSRAPGLRAAPYGYDALGNIATDSTNSTVLL</sequence>
<proteinExistence type="predicted"/>
<name>A0A444JG40_9BACT</name>
<dbReference type="AlphaFoldDB" id="A0A444JG40"/>
<gene>
    <name evidence="1" type="ORF">VU01_10463</name>
</gene>
<dbReference type="EMBL" id="MTKS01000046">
    <property type="protein sequence ID" value="RWX52045.1"/>
    <property type="molecule type" value="Genomic_DNA"/>
</dbReference>